<organism evidence="1">
    <name type="scientific">marine sediment metagenome</name>
    <dbReference type="NCBI Taxonomy" id="412755"/>
    <lineage>
        <taxon>unclassified sequences</taxon>
        <taxon>metagenomes</taxon>
        <taxon>ecological metagenomes</taxon>
    </lineage>
</organism>
<feature type="non-terminal residue" evidence="1">
    <location>
        <position position="78"/>
    </location>
</feature>
<dbReference type="AlphaFoldDB" id="X1S2N5"/>
<accession>X1S2N5</accession>
<gene>
    <name evidence="1" type="ORF">S12H4_17837</name>
</gene>
<proteinExistence type="predicted"/>
<comment type="caution">
    <text evidence="1">The sequence shown here is derived from an EMBL/GenBank/DDBJ whole genome shotgun (WGS) entry which is preliminary data.</text>
</comment>
<protein>
    <submittedName>
        <fullName evidence="1">Uncharacterized protein</fullName>
    </submittedName>
</protein>
<evidence type="ECO:0000313" key="1">
    <source>
        <dbReference type="EMBL" id="GAI87138.1"/>
    </source>
</evidence>
<dbReference type="EMBL" id="BARW01008756">
    <property type="protein sequence ID" value="GAI87138.1"/>
    <property type="molecule type" value="Genomic_DNA"/>
</dbReference>
<sequence>MSVRLEITPELAHLTPALEVIVGISALLKRDDLGKVAKQQRKCPFGTHYADSHIMLVQDKHITVQPGFELVSNHISYR</sequence>
<reference evidence="1" key="1">
    <citation type="journal article" date="2014" name="Front. Microbiol.">
        <title>High frequency of phylogenetically diverse reductive dehalogenase-homologous genes in deep subseafloor sedimentary metagenomes.</title>
        <authorList>
            <person name="Kawai M."/>
            <person name="Futagami T."/>
            <person name="Toyoda A."/>
            <person name="Takaki Y."/>
            <person name="Nishi S."/>
            <person name="Hori S."/>
            <person name="Arai W."/>
            <person name="Tsubouchi T."/>
            <person name="Morono Y."/>
            <person name="Uchiyama I."/>
            <person name="Ito T."/>
            <person name="Fujiyama A."/>
            <person name="Inagaki F."/>
            <person name="Takami H."/>
        </authorList>
    </citation>
    <scope>NUCLEOTIDE SEQUENCE</scope>
    <source>
        <strain evidence="1">Expedition CK06-06</strain>
    </source>
</reference>
<name>X1S2N5_9ZZZZ</name>